<protein>
    <submittedName>
        <fullName evidence="1">Phenylacetic acid catabolism protein</fullName>
    </submittedName>
</protein>
<dbReference type="PANTHER" id="PTHR30458:SF0">
    <property type="entry name" value="1,2-PHENYLACETYL-COA EPOXIDASE, SUBUNIT C"/>
    <property type="match status" value="1"/>
</dbReference>
<gene>
    <name evidence="1" type="ORF">AZI98_14330</name>
</gene>
<reference evidence="1 2" key="1">
    <citation type="submission" date="2016-04" db="EMBL/GenBank/DDBJ databases">
        <title>Draft genome sequence of Aeribacillus pallidus 8m3 from petroleum reservoir.</title>
        <authorList>
            <person name="Poltaraus A.B."/>
            <person name="Nazina T.N."/>
            <person name="Tourova T.P."/>
            <person name="Malakho S.M."/>
            <person name="Korshunova A.V."/>
            <person name="Sokolova D.S."/>
        </authorList>
    </citation>
    <scope>NUCLEOTIDE SEQUENCE [LARGE SCALE GENOMIC DNA]</scope>
    <source>
        <strain evidence="1 2">8m3</strain>
    </source>
</reference>
<dbReference type="SUPFAM" id="SSF47240">
    <property type="entry name" value="Ferritin-like"/>
    <property type="match status" value="1"/>
</dbReference>
<sequence>MEQGAHSLIELLETIADNKYVLGDRLVEVGVSGPNLEATLSAIAMAQGELGHARLLYNWCFDLKGVKGKKPDIQAQTGKAFQTAVNVQNWISLIASLYAINAAIDIVFQTVLKTSHSKVASRIQKLVREQHDHIIYAENWAKQLLLDQGAVPYRFQEALREAAEEAKAWLAKVEKSEELKKEGYFPETPSFTEKFEKRLQQLNAEQLVQAK</sequence>
<comment type="caution">
    <text evidence="1">The sequence shown here is derived from an EMBL/GenBank/DDBJ whole genome shotgun (WGS) entry which is preliminary data.</text>
</comment>
<evidence type="ECO:0000313" key="2">
    <source>
        <dbReference type="Proteomes" id="UP000076476"/>
    </source>
</evidence>
<dbReference type="InterPro" id="IPR009078">
    <property type="entry name" value="Ferritin-like_SF"/>
</dbReference>
<dbReference type="STRING" id="33936.AZI98_14330"/>
<organism evidence="1 2">
    <name type="scientific">Aeribacillus pallidus</name>
    <dbReference type="NCBI Taxonomy" id="33936"/>
    <lineage>
        <taxon>Bacteria</taxon>
        <taxon>Bacillati</taxon>
        <taxon>Bacillota</taxon>
        <taxon>Bacilli</taxon>
        <taxon>Bacillales</taxon>
        <taxon>Bacillaceae</taxon>
        <taxon>Aeribacillus</taxon>
    </lineage>
</organism>
<dbReference type="Proteomes" id="UP000076476">
    <property type="component" value="Unassembled WGS sequence"/>
</dbReference>
<dbReference type="AlphaFoldDB" id="A0A165WVR0"/>
<dbReference type="Pfam" id="PF05138">
    <property type="entry name" value="PaaA_PaaC"/>
    <property type="match status" value="1"/>
</dbReference>
<evidence type="ECO:0000313" key="1">
    <source>
        <dbReference type="EMBL" id="KZN95386.1"/>
    </source>
</evidence>
<dbReference type="EMBL" id="LWBR01000055">
    <property type="protein sequence ID" value="KZN95386.1"/>
    <property type="molecule type" value="Genomic_DNA"/>
</dbReference>
<dbReference type="PANTHER" id="PTHR30458">
    <property type="entry name" value="PHENYLACETIC ACID DEGRADATION PROTEIN PAA"/>
    <property type="match status" value="1"/>
</dbReference>
<dbReference type="InterPro" id="IPR007814">
    <property type="entry name" value="PaaA_PaaC"/>
</dbReference>
<dbReference type="InterPro" id="IPR012347">
    <property type="entry name" value="Ferritin-like"/>
</dbReference>
<proteinExistence type="predicted"/>
<name>A0A165WVR0_9BACI</name>
<dbReference type="Gene3D" id="1.20.1260.10">
    <property type="match status" value="1"/>
</dbReference>
<keyword evidence="2" id="KW-1185">Reference proteome</keyword>
<dbReference type="InterPro" id="IPR052703">
    <property type="entry name" value="Aromatic_CoA_ox/epox"/>
</dbReference>
<dbReference type="GO" id="GO:0005829">
    <property type="term" value="C:cytosol"/>
    <property type="evidence" value="ECO:0007669"/>
    <property type="project" value="TreeGrafter"/>
</dbReference>
<accession>A0A165WVR0</accession>
<dbReference type="OrthoDB" id="2680510at2"/>
<dbReference type="GO" id="GO:0010124">
    <property type="term" value="P:phenylacetate catabolic process"/>
    <property type="evidence" value="ECO:0007669"/>
    <property type="project" value="InterPro"/>
</dbReference>